<comment type="caution">
    <text evidence="2">The sequence shown here is derived from an EMBL/GenBank/DDBJ whole genome shotgun (WGS) entry which is preliminary data.</text>
</comment>
<keyword evidence="3" id="KW-1185">Reference proteome</keyword>
<dbReference type="OrthoDB" id="1121797at2"/>
<gene>
    <name evidence="2" type="ORF">EG240_03985</name>
</gene>
<proteinExistence type="predicted"/>
<organism evidence="2 3">
    <name type="scientific">Paenimyroides tangerinum</name>
    <dbReference type="NCBI Taxonomy" id="2488728"/>
    <lineage>
        <taxon>Bacteria</taxon>
        <taxon>Pseudomonadati</taxon>
        <taxon>Bacteroidota</taxon>
        <taxon>Flavobacteriia</taxon>
        <taxon>Flavobacteriales</taxon>
        <taxon>Flavobacteriaceae</taxon>
        <taxon>Paenimyroides</taxon>
    </lineage>
</organism>
<feature type="transmembrane region" description="Helical" evidence="1">
    <location>
        <begin position="28"/>
        <end position="50"/>
    </location>
</feature>
<dbReference type="Proteomes" id="UP000275719">
    <property type="component" value="Unassembled WGS sequence"/>
</dbReference>
<name>A0A3P3W9Y3_9FLAO</name>
<dbReference type="RefSeq" id="WP_125017670.1">
    <property type="nucleotide sequence ID" value="NZ_RQVQ01000007.1"/>
</dbReference>
<feature type="transmembrane region" description="Helical" evidence="1">
    <location>
        <begin position="70"/>
        <end position="91"/>
    </location>
</feature>
<keyword evidence="1" id="KW-0472">Membrane</keyword>
<dbReference type="AlphaFoldDB" id="A0A3P3W9Y3"/>
<evidence type="ECO:0000256" key="1">
    <source>
        <dbReference type="SAM" id="Phobius"/>
    </source>
</evidence>
<keyword evidence="1" id="KW-1133">Transmembrane helix</keyword>
<evidence type="ECO:0000313" key="2">
    <source>
        <dbReference type="EMBL" id="RRJ91951.1"/>
    </source>
</evidence>
<reference evidence="2 3" key="1">
    <citation type="submission" date="2018-11" db="EMBL/GenBank/DDBJ databases">
        <title>Flavobacterium sp. nov., YIM 102701-2 draft genome.</title>
        <authorList>
            <person name="Li G."/>
            <person name="Jiang Y."/>
        </authorList>
    </citation>
    <scope>NUCLEOTIDE SEQUENCE [LARGE SCALE GENOMIC DNA]</scope>
    <source>
        <strain evidence="2 3">YIM 102701-2</strain>
    </source>
</reference>
<feature type="transmembrane region" description="Helical" evidence="1">
    <location>
        <begin position="128"/>
        <end position="156"/>
    </location>
</feature>
<sequence length="158" mass="17687">MNTEFSTSNQNLEITQVTKSIFLETAKWAKFLAILGFIGMGIMVIAGFFMGAIMSSLGSLSSYSNTPNPFGMIGSIFFVILYLIMALIYYFPIKYLYDFSTKVKKAFEIQDQMLFDEAILKLKAHYKYIGILMIIVFSLYILMLILTIIGGVAAAAMS</sequence>
<accession>A0A3P3W9Y3</accession>
<protein>
    <recommendedName>
        <fullName evidence="4">DUF5362 domain-containing protein</fullName>
    </recommendedName>
</protein>
<keyword evidence="1" id="KW-0812">Transmembrane</keyword>
<evidence type="ECO:0008006" key="4">
    <source>
        <dbReference type="Google" id="ProtNLM"/>
    </source>
</evidence>
<evidence type="ECO:0000313" key="3">
    <source>
        <dbReference type="Proteomes" id="UP000275719"/>
    </source>
</evidence>
<dbReference type="EMBL" id="RQVQ01000007">
    <property type="protein sequence ID" value="RRJ91951.1"/>
    <property type="molecule type" value="Genomic_DNA"/>
</dbReference>